<dbReference type="STRING" id="35608.A0A2U1MQ94"/>
<keyword evidence="2 3" id="KW-0732">Signal</keyword>
<dbReference type="InterPro" id="IPR025287">
    <property type="entry name" value="WAK_GUB"/>
</dbReference>
<keyword evidence="5" id="KW-0430">Lectin</keyword>
<name>A0A2U1MQ94_ARTAN</name>
<evidence type="ECO:0000256" key="2">
    <source>
        <dbReference type="ARBA" id="ARBA00022729"/>
    </source>
</evidence>
<organism evidence="5 6">
    <name type="scientific">Artemisia annua</name>
    <name type="common">Sweet wormwood</name>
    <dbReference type="NCBI Taxonomy" id="35608"/>
    <lineage>
        <taxon>Eukaryota</taxon>
        <taxon>Viridiplantae</taxon>
        <taxon>Streptophyta</taxon>
        <taxon>Embryophyta</taxon>
        <taxon>Tracheophyta</taxon>
        <taxon>Spermatophyta</taxon>
        <taxon>Magnoliopsida</taxon>
        <taxon>eudicotyledons</taxon>
        <taxon>Gunneridae</taxon>
        <taxon>Pentapetalae</taxon>
        <taxon>asterids</taxon>
        <taxon>campanulids</taxon>
        <taxon>Asterales</taxon>
        <taxon>Asteraceae</taxon>
        <taxon>Asteroideae</taxon>
        <taxon>Anthemideae</taxon>
        <taxon>Artemisiinae</taxon>
        <taxon>Artemisia</taxon>
    </lineage>
</organism>
<feature type="domain" description="Wall-associated receptor kinase galacturonan-binding" evidence="4">
    <location>
        <begin position="39"/>
        <end position="99"/>
    </location>
</feature>
<dbReference type="Proteomes" id="UP000245207">
    <property type="component" value="Unassembled WGS sequence"/>
</dbReference>
<dbReference type="PANTHER" id="PTHR33138">
    <property type="entry name" value="OS01G0690200 PROTEIN"/>
    <property type="match status" value="1"/>
</dbReference>
<feature type="signal peptide" evidence="3">
    <location>
        <begin position="1"/>
        <end position="33"/>
    </location>
</feature>
<dbReference type="PANTHER" id="PTHR33138:SF27">
    <property type="entry name" value="WALL-ASSOCIATED RECEPTOR KINASE C-TERMINAL DOMAIN-CONTAINING PROTEIN"/>
    <property type="match status" value="1"/>
</dbReference>
<dbReference type="OrthoDB" id="1697053at2759"/>
<dbReference type="GO" id="GO:0016020">
    <property type="term" value="C:membrane"/>
    <property type="evidence" value="ECO:0007669"/>
    <property type="project" value="UniProtKB-SubCell"/>
</dbReference>
<dbReference type="AlphaFoldDB" id="A0A2U1MQ94"/>
<dbReference type="EMBL" id="PKPP01004646">
    <property type="protein sequence ID" value="PWA63402.1"/>
    <property type="molecule type" value="Genomic_DNA"/>
</dbReference>
<comment type="subcellular location">
    <subcellularLocation>
        <location evidence="1">Membrane</location>
        <topology evidence="1">Single-pass membrane protein</topology>
    </subcellularLocation>
</comment>
<reference evidence="5 6" key="1">
    <citation type="journal article" date="2018" name="Mol. Plant">
        <title>The genome of Artemisia annua provides insight into the evolution of Asteraceae family and artemisinin biosynthesis.</title>
        <authorList>
            <person name="Shen Q."/>
            <person name="Zhang L."/>
            <person name="Liao Z."/>
            <person name="Wang S."/>
            <person name="Yan T."/>
            <person name="Shi P."/>
            <person name="Liu M."/>
            <person name="Fu X."/>
            <person name="Pan Q."/>
            <person name="Wang Y."/>
            <person name="Lv Z."/>
            <person name="Lu X."/>
            <person name="Zhang F."/>
            <person name="Jiang W."/>
            <person name="Ma Y."/>
            <person name="Chen M."/>
            <person name="Hao X."/>
            <person name="Li L."/>
            <person name="Tang Y."/>
            <person name="Lv G."/>
            <person name="Zhou Y."/>
            <person name="Sun X."/>
            <person name="Brodelius P.E."/>
            <person name="Rose J.K.C."/>
            <person name="Tang K."/>
        </authorList>
    </citation>
    <scope>NUCLEOTIDE SEQUENCE [LARGE SCALE GENOMIC DNA]</scope>
    <source>
        <strain evidence="6">cv. Huhao1</strain>
        <tissue evidence="5">Leaf</tissue>
    </source>
</reference>
<evidence type="ECO:0000313" key="6">
    <source>
        <dbReference type="Proteomes" id="UP000245207"/>
    </source>
</evidence>
<protein>
    <submittedName>
        <fullName evidence="5">Concanavalin A-like lectin/glucanase, subgroup</fullName>
    </submittedName>
</protein>
<accession>A0A2U1MQ94</accession>
<dbReference type="GO" id="GO:0030247">
    <property type="term" value="F:polysaccharide binding"/>
    <property type="evidence" value="ECO:0007669"/>
    <property type="project" value="InterPro"/>
</dbReference>
<proteinExistence type="predicted"/>
<comment type="caution">
    <text evidence="5">The sequence shown here is derived from an EMBL/GenBank/DDBJ whole genome shotgun (WGS) entry which is preliminary data.</text>
</comment>
<keyword evidence="6" id="KW-1185">Reference proteome</keyword>
<feature type="chain" id="PRO_5015781208" evidence="3">
    <location>
        <begin position="34"/>
        <end position="151"/>
    </location>
</feature>
<dbReference type="Pfam" id="PF13947">
    <property type="entry name" value="GUB_WAK_bind"/>
    <property type="match status" value="1"/>
</dbReference>
<evidence type="ECO:0000313" key="5">
    <source>
        <dbReference type="EMBL" id="PWA63402.1"/>
    </source>
</evidence>
<evidence type="ECO:0000259" key="4">
    <source>
        <dbReference type="Pfam" id="PF13947"/>
    </source>
</evidence>
<evidence type="ECO:0000256" key="1">
    <source>
        <dbReference type="ARBA" id="ARBA00004167"/>
    </source>
</evidence>
<gene>
    <name evidence="5" type="ORF">CTI12_AA354300</name>
</gene>
<sequence length="151" mass="16817">MKKHMLVSSFAAFLLNLVIFIFLVFLKSPFCLAQLYEDCAPQNCGDGVNVSFPFYIGGLQRSYCVYPGFKLDCNNNGSLIIQISGNDYSVEDIDYSGVNMVLRNSPITTCPSAITNITLDDNDIFSLEDTTKEVIILKNYITAARQKSDEV</sequence>
<evidence type="ECO:0000256" key="3">
    <source>
        <dbReference type="SAM" id="SignalP"/>
    </source>
</evidence>